<evidence type="ECO:0000313" key="3">
    <source>
        <dbReference type="Proteomes" id="UP001265746"/>
    </source>
</evidence>
<evidence type="ECO:0000313" key="2">
    <source>
        <dbReference type="EMBL" id="KAK2613539.1"/>
    </source>
</evidence>
<proteinExistence type="predicted"/>
<feature type="chain" id="PRO_5042257869" evidence="1">
    <location>
        <begin position="20"/>
        <end position="178"/>
    </location>
</feature>
<feature type="signal peptide" evidence="1">
    <location>
        <begin position="1"/>
        <end position="19"/>
    </location>
</feature>
<keyword evidence="3" id="KW-1185">Reference proteome</keyword>
<protein>
    <submittedName>
        <fullName evidence="2">Uncharacterized protein</fullName>
    </submittedName>
</protein>
<organism evidence="2 3">
    <name type="scientific">Phomopsis amygdali</name>
    <name type="common">Fusicoccum amygdali</name>
    <dbReference type="NCBI Taxonomy" id="1214568"/>
    <lineage>
        <taxon>Eukaryota</taxon>
        <taxon>Fungi</taxon>
        <taxon>Dikarya</taxon>
        <taxon>Ascomycota</taxon>
        <taxon>Pezizomycotina</taxon>
        <taxon>Sordariomycetes</taxon>
        <taxon>Sordariomycetidae</taxon>
        <taxon>Diaporthales</taxon>
        <taxon>Diaporthaceae</taxon>
        <taxon>Diaporthe</taxon>
    </lineage>
</organism>
<reference evidence="2" key="1">
    <citation type="submission" date="2023-06" db="EMBL/GenBank/DDBJ databases">
        <authorList>
            <person name="Noh H."/>
        </authorList>
    </citation>
    <scope>NUCLEOTIDE SEQUENCE</scope>
    <source>
        <strain evidence="2">DUCC20226</strain>
    </source>
</reference>
<sequence>MIFNRFVIVSSLLAITASAVPFVSEDFPLSIVPLDELPAADTIPAPVNVSEPIQLMTRATEGIHLVNCEGNGYAYSIEIYCSDDSNCNYQPSSNNQCFLSSSGLFTWEGRSNQGCGFTSGTTFYYTLPYNAQSYADFTKVGAGYNAYHNYNIFKDNKHVMYTAGNGAVCRSIYYCLQA</sequence>
<dbReference type="Proteomes" id="UP001265746">
    <property type="component" value="Unassembled WGS sequence"/>
</dbReference>
<dbReference type="EMBL" id="JAUJFL010000001">
    <property type="protein sequence ID" value="KAK2613539.1"/>
    <property type="molecule type" value="Genomic_DNA"/>
</dbReference>
<gene>
    <name evidence="2" type="ORF">N8I77_000446</name>
</gene>
<dbReference type="AlphaFoldDB" id="A0AAD9SPT1"/>
<evidence type="ECO:0000256" key="1">
    <source>
        <dbReference type="SAM" id="SignalP"/>
    </source>
</evidence>
<accession>A0AAD9SPT1</accession>
<comment type="caution">
    <text evidence="2">The sequence shown here is derived from an EMBL/GenBank/DDBJ whole genome shotgun (WGS) entry which is preliminary data.</text>
</comment>
<keyword evidence="1" id="KW-0732">Signal</keyword>
<name>A0AAD9SPT1_PHOAM</name>